<dbReference type="EMBL" id="DVMH01000005">
    <property type="protein sequence ID" value="HIU09816.1"/>
    <property type="molecule type" value="Genomic_DNA"/>
</dbReference>
<gene>
    <name evidence="1" type="ORF">IAB00_00965</name>
</gene>
<proteinExistence type="predicted"/>
<dbReference type="AlphaFoldDB" id="A0A9D1HIA7"/>
<reference evidence="1" key="1">
    <citation type="submission" date="2020-10" db="EMBL/GenBank/DDBJ databases">
        <authorList>
            <person name="Gilroy R."/>
        </authorList>
    </citation>
    <scope>NUCLEOTIDE SEQUENCE</scope>
    <source>
        <strain evidence="1">2830</strain>
    </source>
</reference>
<sequence>MAKGIKSAMEAKRIGIDVIAAVLGIHRNSASNKVNGVTQFTVEEAFKLKAELFPEYDSDYLYTDLPN</sequence>
<evidence type="ECO:0000313" key="1">
    <source>
        <dbReference type="EMBL" id="HIU09816.1"/>
    </source>
</evidence>
<comment type="caution">
    <text evidence="1">The sequence shown here is derived from an EMBL/GenBank/DDBJ whole genome shotgun (WGS) entry which is preliminary data.</text>
</comment>
<dbReference type="Proteomes" id="UP000824124">
    <property type="component" value="Unassembled WGS sequence"/>
</dbReference>
<reference evidence="1" key="2">
    <citation type="journal article" date="2021" name="PeerJ">
        <title>Extensive microbial diversity within the chicken gut microbiome revealed by metagenomics and culture.</title>
        <authorList>
            <person name="Gilroy R."/>
            <person name="Ravi A."/>
            <person name="Getino M."/>
            <person name="Pursley I."/>
            <person name="Horton D.L."/>
            <person name="Alikhan N.F."/>
            <person name="Baker D."/>
            <person name="Gharbi K."/>
            <person name="Hall N."/>
            <person name="Watson M."/>
            <person name="Adriaenssens E.M."/>
            <person name="Foster-Nyarko E."/>
            <person name="Jarju S."/>
            <person name="Secka A."/>
            <person name="Antonio M."/>
            <person name="Oren A."/>
            <person name="Chaudhuri R.R."/>
            <person name="La Ragione R."/>
            <person name="Hildebrand F."/>
            <person name="Pallen M.J."/>
        </authorList>
    </citation>
    <scope>NUCLEOTIDE SEQUENCE</scope>
    <source>
        <strain evidence="1">2830</strain>
    </source>
</reference>
<dbReference type="GO" id="GO:0003677">
    <property type="term" value="F:DNA binding"/>
    <property type="evidence" value="ECO:0007669"/>
    <property type="project" value="UniProtKB-KW"/>
</dbReference>
<organism evidence="1 2">
    <name type="scientific">Candidatus Avidehalobacter gallistercoris</name>
    <dbReference type="NCBI Taxonomy" id="2840694"/>
    <lineage>
        <taxon>Bacteria</taxon>
        <taxon>Bacillati</taxon>
        <taxon>Bacillota</taxon>
        <taxon>Clostridia</taxon>
        <taxon>Eubacteriales</taxon>
        <taxon>Peptococcaceae</taxon>
        <taxon>Peptococcaceae incertae sedis</taxon>
        <taxon>Candidatus Avidehalobacter</taxon>
    </lineage>
</organism>
<accession>A0A9D1HIA7</accession>
<protein>
    <submittedName>
        <fullName evidence="1">DNA-binding protein</fullName>
    </submittedName>
</protein>
<name>A0A9D1HIA7_9FIRM</name>
<keyword evidence="1" id="KW-0238">DNA-binding</keyword>
<evidence type="ECO:0000313" key="2">
    <source>
        <dbReference type="Proteomes" id="UP000824124"/>
    </source>
</evidence>